<evidence type="ECO:0000256" key="2">
    <source>
        <dbReference type="ARBA" id="ARBA00022475"/>
    </source>
</evidence>
<evidence type="ECO:0000313" key="9">
    <source>
        <dbReference type="EMBL" id="TFH98940.1"/>
    </source>
</evidence>
<dbReference type="Pfam" id="PF13396">
    <property type="entry name" value="PLDc_N"/>
    <property type="match status" value="1"/>
</dbReference>
<gene>
    <name evidence="9" type="ORF">E4A49_06955</name>
</gene>
<keyword evidence="2" id="KW-1003">Cell membrane</keyword>
<dbReference type="EMBL" id="SPKT01000012">
    <property type="protein sequence ID" value="TFH98940.1"/>
    <property type="molecule type" value="Genomic_DNA"/>
</dbReference>
<keyword evidence="5 7" id="KW-0472">Membrane</keyword>
<keyword evidence="3 7" id="KW-0812">Transmembrane</keyword>
<keyword evidence="4 7" id="KW-1133">Transmembrane helix</keyword>
<organism evidence="9 10">
    <name type="scientific">Micrococcus lylae</name>
    <dbReference type="NCBI Taxonomy" id="1273"/>
    <lineage>
        <taxon>Bacteria</taxon>
        <taxon>Bacillati</taxon>
        <taxon>Actinomycetota</taxon>
        <taxon>Actinomycetes</taxon>
        <taxon>Micrococcales</taxon>
        <taxon>Micrococcaceae</taxon>
        <taxon>Micrococcus</taxon>
    </lineage>
</organism>
<proteinExistence type="predicted"/>
<sequence>MPRFLIPAIIVIVALTLYCLFELLLTPKHQVRSMPKAVWFLVVLLLPLVGPLLWLILGRARTASAAHAEPRMSAPDDDEEFLRNLRVQRRQDQREADLERRAKQLDERERRLRERSGSEDRSGDGGADDHPGSGRTDGEDGAGRTDGEDGAGRPDDEDGPEETGTDSPTAR</sequence>
<feature type="transmembrane region" description="Helical" evidence="7">
    <location>
        <begin position="6"/>
        <end position="25"/>
    </location>
</feature>
<evidence type="ECO:0000256" key="7">
    <source>
        <dbReference type="SAM" id="Phobius"/>
    </source>
</evidence>
<feature type="compositionally biased region" description="Basic and acidic residues" evidence="6">
    <location>
        <begin position="89"/>
        <end position="154"/>
    </location>
</feature>
<evidence type="ECO:0000256" key="6">
    <source>
        <dbReference type="SAM" id="MobiDB-lite"/>
    </source>
</evidence>
<protein>
    <recommendedName>
        <fullName evidence="8">Cardiolipin synthase N-terminal domain-containing protein</fullName>
    </recommendedName>
</protein>
<evidence type="ECO:0000256" key="3">
    <source>
        <dbReference type="ARBA" id="ARBA00022692"/>
    </source>
</evidence>
<feature type="transmembrane region" description="Helical" evidence="7">
    <location>
        <begin position="37"/>
        <end position="57"/>
    </location>
</feature>
<evidence type="ECO:0000313" key="10">
    <source>
        <dbReference type="Proteomes" id="UP000297477"/>
    </source>
</evidence>
<dbReference type="Proteomes" id="UP000297477">
    <property type="component" value="Unassembled WGS sequence"/>
</dbReference>
<feature type="compositionally biased region" description="Acidic residues" evidence="6">
    <location>
        <begin position="155"/>
        <end position="164"/>
    </location>
</feature>
<comment type="subcellular location">
    <subcellularLocation>
        <location evidence="1">Cell membrane</location>
        <topology evidence="1">Multi-pass membrane protein</topology>
    </subcellularLocation>
</comment>
<evidence type="ECO:0000256" key="5">
    <source>
        <dbReference type="ARBA" id="ARBA00023136"/>
    </source>
</evidence>
<dbReference type="InterPro" id="IPR027379">
    <property type="entry name" value="CLS_N"/>
</dbReference>
<reference evidence="9 10" key="1">
    <citation type="submission" date="2019-03" db="EMBL/GenBank/DDBJ databases">
        <title>Reclassification of Micrococcus aloeverae and Micrococcus yunnanensis as later heterotypic synonyms of Micrococcus luteus.</title>
        <authorList>
            <person name="Huang C.-H."/>
        </authorList>
    </citation>
    <scope>NUCLEOTIDE SEQUENCE [LARGE SCALE GENOMIC DNA]</scope>
    <source>
        <strain evidence="9 10">BCRC 12151</strain>
    </source>
</reference>
<feature type="region of interest" description="Disordered" evidence="6">
    <location>
        <begin position="66"/>
        <end position="171"/>
    </location>
</feature>
<evidence type="ECO:0000259" key="8">
    <source>
        <dbReference type="Pfam" id="PF13396"/>
    </source>
</evidence>
<comment type="caution">
    <text evidence="9">The sequence shown here is derived from an EMBL/GenBank/DDBJ whole genome shotgun (WGS) entry which is preliminary data.</text>
</comment>
<accession>A0ABY2K0U1</accession>
<evidence type="ECO:0000256" key="4">
    <source>
        <dbReference type="ARBA" id="ARBA00022989"/>
    </source>
</evidence>
<name>A0ABY2K0U1_9MICC</name>
<feature type="domain" description="Cardiolipin synthase N-terminal" evidence="8">
    <location>
        <begin position="14"/>
        <end position="59"/>
    </location>
</feature>
<dbReference type="RefSeq" id="WP_082740051.1">
    <property type="nucleotide sequence ID" value="NZ_SPKT01000012.1"/>
</dbReference>
<keyword evidence="10" id="KW-1185">Reference proteome</keyword>
<evidence type="ECO:0000256" key="1">
    <source>
        <dbReference type="ARBA" id="ARBA00004651"/>
    </source>
</evidence>